<proteinExistence type="predicted"/>
<accession>A0A1M7TPS0</accession>
<evidence type="ECO:0000313" key="2">
    <source>
        <dbReference type="EMBL" id="SHN72737.1"/>
    </source>
</evidence>
<feature type="compositionally biased region" description="Basic and acidic residues" evidence="1">
    <location>
        <begin position="27"/>
        <end position="44"/>
    </location>
</feature>
<evidence type="ECO:0000313" key="3">
    <source>
        <dbReference type="Proteomes" id="UP000186469"/>
    </source>
</evidence>
<gene>
    <name evidence="2" type="ORF">SAMN02745728_02345</name>
</gene>
<dbReference type="STRING" id="1121455.SAMN02745728_02345"/>
<sequence length="44" mass="4734">MNRLLILLVGCAIGYVVGGYVDGVTGDNEKPETTLPEEVKPEPF</sequence>
<feature type="region of interest" description="Disordered" evidence="1">
    <location>
        <begin position="24"/>
        <end position="44"/>
    </location>
</feature>
<dbReference type="AlphaFoldDB" id="A0A1M7TPS0"/>
<protein>
    <submittedName>
        <fullName evidence="2">Uncharacterized protein</fullName>
    </submittedName>
</protein>
<dbReference type="RefSeq" id="WP_281246541.1">
    <property type="nucleotide sequence ID" value="NZ_FRDI01000018.1"/>
</dbReference>
<reference evidence="2 3" key="1">
    <citation type="submission" date="2016-12" db="EMBL/GenBank/DDBJ databases">
        <authorList>
            <person name="Song W.-J."/>
            <person name="Kurnit D.M."/>
        </authorList>
    </citation>
    <scope>NUCLEOTIDE SEQUENCE [LARGE SCALE GENOMIC DNA]</scope>
    <source>
        <strain evidence="2 3">DSM 11393</strain>
    </source>
</reference>
<dbReference type="Proteomes" id="UP000186469">
    <property type="component" value="Unassembled WGS sequence"/>
</dbReference>
<evidence type="ECO:0000256" key="1">
    <source>
        <dbReference type="SAM" id="MobiDB-lite"/>
    </source>
</evidence>
<organism evidence="2 3">
    <name type="scientific">Desulfovibrio litoralis DSM 11393</name>
    <dbReference type="NCBI Taxonomy" id="1121455"/>
    <lineage>
        <taxon>Bacteria</taxon>
        <taxon>Pseudomonadati</taxon>
        <taxon>Thermodesulfobacteriota</taxon>
        <taxon>Desulfovibrionia</taxon>
        <taxon>Desulfovibrionales</taxon>
        <taxon>Desulfovibrionaceae</taxon>
        <taxon>Desulfovibrio</taxon>
    </lineage>
</organism>
<name>A0A1M7TPS0_9BACT</name>
<keyword evidence="3" id="KW-1185">Reference proteome</keyword>
<dbReference type="EMBL" id="FRDI01000018">
    <property type="protein sequence ID" value="SHN72737.1"/>
    <property type="molecule type" value="Genomic_DNA"/>
</dbReference>